<gene>
    <name evidence="2" type="ORF">ISP17_14895</name>
</gene>
<protein>
    <submittedName>
        <fullName evidence="2">AAA family ATPase</fullName>
    </submittedName>
</protein>
<comment type="caution">
    <text evidence="2">The sequence shown here is derived from an EMBL/GenBank/DDBJ whole genome shotgun (WGS) entry which is preliminary data.</text>
</comment>
<dbReference type="PANTHER" id="PTHR43581:SF2">
    <property type="entry name" value="EXCINUCLEASE ATPASE SUBUNIT"/>
    <property type="match status" value="1"/>
</dbReference>
<dbReference type="InterPro" id="IPR041685">
    <property type="entry name" value="AAA_GajA/Old/RecF-like"/>
</dbReference>
<dbReference type="SUPFAM" id="SSF52540">
    <property type="entry name" value="P-loop containing nucleoside triphosphate hydrolases"/>
    <property type="match status" value="1"/>
</dbReference>
<dbReference type="Pfam" id="PF13175">
    <property type="entry name" value="AAA_15"/>
    <property type="match status" value="2"/>
</dbReference>
<dbReference type="InterPro" id="IPR027417">
    <property type="entry name" value="P-loop_NTPase"/>
</dbReference>
<dbReference type="InterPro" id="IPR051396">
    <property type="entry name" value="Bact_Antivir_Def_Nuclease"/>
</dbReference>
<name>A0ABW8JW22_9GAMM</name>
<sequence length="519" mass="59051">MESISIRNLRSLKDTGDVEIKPLTVLLGKNSAGKSTFLRSFPLLRQSSEEKTLNDILWWGDYVDFGTFWESLNNSAGDPVIEFSFRFSHPLRHMYFSMPSQARRPTRDHLNSLLEYRFHLKQSAEEHDVNSPIFSEYTIEQDGNVAYVLVDRELTLKKLQVNGEDLLPLTQVRQVIRQARLLPTILVHIDDDEIIARIFNVVKSFAHHRVADQTILDLIGGLTYGPRSSIITQLKSADLGDVWRRRLRALSADSDEIREIHRALFAISFNNIFDVVNSVLTASFSNVRYITPLRASAERYYRQRAIAVDEIAPNGDNLAMFLKSLGEPEARAFADWTADNMGFSVLVESHAGHVSILIEDAERKTRVNLADVGFGFSQVIPILAQVWQVTRRRRRNSPVFSQRDFAAQAPVIFLVEQPELHLHPRMQGRLMELFYKVLIGARRIGVDLRFIIETHSETMVAKTGQLLLAEEDLPLEDVVVYLFERDPLSPSNATISKSSFDGEGFLSNWPYDFFDGVGG</sequence>
<dbReference type="RefSeq" id="WP_404634574.1">
    <property type="nucleotide sequence ID" value="NZ_JADIKM010000004.1"/>
</dbReference>
<evidence type="ECO:0000259" key="1">
    <source>
        <dbReference type="Pfam" id="PF13175"/>
    </source>
</evidence>
<evidence type="ECO:0000313" key="3">
    <source>
        <dbReference type="Proteomes" id="UP001620460"/>
    </source>
</evidence>
<keyword evidence="3" id="KW-1185">Reference proteome</keyword>
<reference evidence="2 3" key="1">
    <citation type="submission" date="2020-10" db="EMBL/GenBank/DDBJ databases">
        <title>Phylogeny of dyella-like bacteria.</title>
        <authorList>
            <person name="Fu J."/>
        </authorList>
    </citation>
    <scope>NUCLEOTIDE SEQUENCE [LARGE SCALE GENOMIC DNA]</scope>
    <source>
        <strain evidence="2 3">Gsoil3046</strain>
    </source>
</reference>
<dbReference type="Gene3D" id="3.40.50.300">
    <property type="entry name" value="P-loop containing nucleotide triphosphate hydrolases"/>
    <property type="match status" value="1"/>
</dbReference>
<accession>A0ABW8JW22</accession>
<evidence type="ECO:0000313" key="2">
    <source>
        <dbReference type="EMBL" id="MFK2905249.1"/>
    </source>
</evidence>
<feature type="domain" description="Endonuclease GajA/Old nuclease/RecF-like AAA" evidence="1">
    <location>
        <begin position="2"/>
        <end position="50"/>
    </location>
</feature>
<dbReference type="Proteomes" id="UP001620460">
    <property type="component" value="Unassembled WGS sequence"/>
</dbReference>
<organism evidence="2 3">
    <name type="scientific">Dyella ginsengisoli</name>
    <dbReference type="NCBI Taxonomy" id="363848"/>
    <lineage>
        <taxon>Bacteria</taxon>
        <taxon>Pseudomonadati</taxon>
        <taxon>Pseudomonadota</taxon>
        <taxon>Gammaproteobacteria</taxon>
        <taxon>Lysobacterales</taxon>
        <taxon>Rhodanobacteraceae</taxon>
        <taxon>Dyella</taxon>
    </lineage>
</organism>
<dbReference type="EMBL" id="JADIKM010000004">
    <property type="protein sequence ID" value="MFK2905249.1"/>
    <property type="molecule type" value="Genomic_DNA"/>
</dbReference>
<proteinExistence type="predicted"/>
<feature type="domain" description="Endonuclease GajA/Old nuclease/RecF-like AAA" evidence="1">
    <location>
        <begin position="359"/>
        <end position="460"/>
    </location>
</feature>
<dbReference type="PANTHER" id="PTHR43581">
    <property type="entry name" value="ATP/GTP PHOSPHATASE"/>
    <property type="match status" value="1"/>
</dbReference>